<dbReference type="SMART" id="SM00645">
    <property type="entry name" value="Pept_C1"/>
    <property type="match status" value="1"/>
</dbReference>
<evidence type="ECO:0008006" key="7">
    <source>
        <dbReference type="Google" id="ProtNLM"/>
    </source>
</evidence>
<dbReference type="AlphaFoldDB" id="A0A4U6TK42"/>
<dbReference type="Proteomes" id="UP000298652">
    <property type="component" value="Chromosome 8"/>
</dbReference>
<protein>
    <recommendedName>
        <fullName evidence="7">Cathepsin propeptide inhibitor domain-containing protein</fullName>
    </recommendedName>
</protein>
<evidence type="ECO:0000256" key="1">
    <source>
        <dbReference type="ARBA" id="ARBA00008455"/>
    </source>
</evidence>
<dbReference type="GO" id="GO:0006508">
    <property type="term" value="P:proteolysis"/>
    <property type="evidence" value="ECO:0007669"/>
    <property type="project" value="InterPro"/>
</dbReference>
<feature type="domain" description="Cathepsin propeptide inhibitor" evidence="4">
    <location>
        <begin position="41"/>
        <end position="98"/>
    </location>
</feature>
<reference evidence="5" key="1">
    <citation type="submission" date="2019-03" db="EMBL/GenBank/DDBJ databases">
        <title>WGS assembly of Setaria viridis.</title>
        <authorList>
            <person name="Huang P."/>
            <person name="Jenkins J."/>
            <person name="Grimwood J."/>
            <person name="Barry K."/>
            <person name="Healey A."/>
            <person name="Mamidi S."/>
            <person name="Sreedasyam A."/>
            <person name="Shu S."/>
            <person name="Feldman M."/>
            <person name="Wu J."/>
            <person name="Yu Y."/>
            <person name="Chen C."/>
            <person name="Johnson J."/>
            <person name="Rokhsar D."/>
            <person name="Baxter I."/>
            <person name="Schmutz J."/>
            <person name="Brutnell T."/>
            <person name="Kellogg E."/>
        </authorList>
    </citation>
    <scope>NUCLEOTIDE SEQUENCE [LARGE SCALE GENOMIC DNA]</scope>
</reference>
<feature type="chain" id="PRO_5020532373" description="Cathepsin propeptide inhibitor domain-containing protein" evidence="2">
    <location>
        <begin position="23"/>
        <end position="277"/>
    </location>
</feature>
<evidence type="ECO:0000313" key="5">
    <source>
        <dbReference type="EMBL" id="TKW00949.1"/>
    </source>
</evidence>
<dbReference type="GO" id="GO:0008234">
    <property type="term" value="F:cysteine-type peptidase activity"/>
    <property type="evidence" value="ECO:0007669"/>
    <property type="project" value="InterPro"/>
</dbReference>
<dbReference type="Gene3D" id="3.90.70.10">
    <property type="entry name" value="Cysteine proteinases"/>
    <property type="match status" value="1"/>
</dbReference>
<evidence type="ECO:0000313" key="6">
    <source>
        <dbReference type="Proteomes" id="UP000298652"/>
    </source>
</evidence>
<dbReference type="EMBL" id="CM016559">
    <property type="protein sequence ID" value="TKW00949.1"/>
    <property type="molecule type" value="Genomic_DNA"/>
</dbReference>
<gene>
    <name evidence="5" type="ORF">SEVIR_8G146700v2</name>
</gene>
<proteinExistence type="inferred from homology"/>
<name>A0A4U6TK42_SETVI</name>
<dbReference type="Pfam" id="PF00112">
    <property type="entry name" value="Peptidase_C1"/>
    <property type="match status" value="1"/>
</dbReference>
<dbReference type="SUPFAM" id="SSF54001">
    <property type="entry name" value="Cysteine proteinases"/>
    <property type="match status" value="1"/>
</dbReference>
<evidence type="ECO:0000256" key="2">
    <source>
        <dbReference type="SAM" id="SignalP"/>
    </source>
</evidence>
<evidence type="ECO:0000259" key="4">
    <source>
        <dbReference type="SMART" id="SM00848"/>
    </source>
</evidence>
<feature type="domain" description="Peptidase C1A papain C-terminal" evidence="3">
    <location>
        <begin position="124"/>
        <end position="276"/>
    </location>
</feature>
<dbReference type="Gramene" id="TKW00949">
    <property type="protein sequence ID" value="TKW00949"/>
    <property type="gene ID" value="SEVIR_8G146700v2"/>
</dbReference>
<dbReference type="Pfam" id="PF08246">
    <property type="entry name" value="Inhibitor_I29"/>
    <property type="match status" value="1"/>
</dbReference>
<feature type="signal peptide" evidence="2">
    <location>
        <begin position="1"/>
        <end position="22"/>
    </location>
</feature>
<dbReference type="InterPro" id="IPR038765">
    <property type="entry name" value="Papain-like_cys_pep_sf"/>
</dbReference>
<comment type="similarity">
    <text evidence="1">Belongs to the peptidase C1 family.</text>
</comment>
<organism evidence="5 6">
    <name type="scientific">Setaria viridis</name>
    <name type="common">Green bristlegrass</name>
    <name type="synonym">Setaria italica subsp. viridis</name>
    <dbReference type="NCBI Taxonomy" id="4556"/>
    <lineage>
        <taxon>Eukaryota</taxon>
        <taxon>Viridiplantae</taxon>
        <taxon>Streptophyta</taxon>
        <taxon>Embryophyta</taxon>
        <taxon>Tracheophyta</taxon>
        <taxon>Spermatophyta</taxon>
        <taxon>Magnoliopsida</taxon>
        <taxon>Liliopsida</taxon>
        <taxon>Poales</taxon>
        <taxon>Poaceae</taxon>
        <taxon>PACMAD clade</taxon>
        <taxon>Panicoideae</taxon>
        <taxon>Panicodae</taxon>
        <taxon>Paniceae</taxon>
        <taxon>Cenchrinae</taxon>
        <taxon>Setaria</taxon>
    </lineage>
</organism>
<dbReference type="InterPro" id="IPR013201">
    <property type="entry name" value="Prot_inhib_I29"/>
</dbReference>
<keyword evidence="6" id="KW-1185">Reference proteome</keyword>
<evidence type="ECO:0000259" key="3">
    <source>
        <dbReference type="SMART" id="SM00645"/>
    </source>
</evidence>
<dbReference type="InterPro" id="IPR000668">
    <property type="entry name" value="Peptidase_C1A_C"/>
</dbReference>
<dbReference type="SMART" id="SM00848">
    <property type="entry name" value="Inhibitor_I29"/>
    <property type="match status" value="1"/>
</dbReference>
<sequence>MALALLPLLLLAAASIPSLASASPSLDHGLDGEELLMLGRFHGWMAAHGRSYANEEEKLRRLKIYRSNMELIEAANQDGRMSYQLGETPFTDLTNDEFMAQYSSNLLSSVPPEEEMIRTRAGPVHEGGGHGGDLPLAAAFASVATMESAQAIRTRTVPSLQSEQQLVDCDGYDLGCRGGFLGNAFRWVIQIGGIIWAPLYPYIGMSGMCQRFKPAAVRLRSYRWVVPNEVSLMQAVAQQPVALLTTGNLKVAECNCFAECIIAGTRRRTGDWNNGII</sequence>
<dbReference type="Gene3D" id="1.10.287.2250">
    <property type="match status" value="1"/>
</dbReference>
<accession>A0A4U6TK42</accession>
<dbReference type="PANTHER" id="PTHR12411">
    <property type="entry name" value="CYSTEINE PROTEASE FAMILY C1-RELATED"/>
    <property type="match status" value="1"/>
</dbReference>
<dbReference type="InterPro" id="IPR013128">
    <property type="entry name" value="Peptidase_C1A"/>
</dbReference>
<keyword evidence="2" id="KW-0732">Signal</keyword>